<feature type="compositionally biased region" description="Basic and acidic residues" evidence="1">
    <location>
        <begin position="233"/>
        <end position="242"/>
    </location>
</feature>
<feature type="region of interest" description="Disordered" evidence="1">
    <location>
        <begin position="375"/>
        <end position="401"/>
    </location>
</feature>
<feature type="compositionally biased region" description="Gly residues" evidence="1">
    <location>
        <begin position="60"/>
        <end position="72"/>
    </location>
</feature>
<feature type="compositionally biased region" description="Polar residues" evidence="1">
    <location>
        <begin position="183"/>
        <end position="197"/>
    </location>
</feature>
<name>A0A2V0PPH3_9CHLO</name>
<evidence type="ECO:0000313" key="2">
    <source>
        <dbReference type="EMBL" id="GBF99367.1"/>
    </source>
</evidence>
<proteinExistence type="predicted"/>
<evidence type="ECO:0000313" key="3">
    <source>
        <dbReference type="Proteomes" id="UP000247498"/>
    </source>
</evidence>
<feature type="compositionally biased region" description="Low complexity" evidence="1">
    <location>
        <begin position="318"/>
        <end position="330"/>
    </location>
</feature>
<feature type="compositionally biased region" description="Low complexity" evidence="1">
    <location>
        <begin position="167"/>
        <end position="182"/>
    </location>
</feature>
<feature type="compositionally biased region" description="Low complexity" evidence="1">
    <location>
        <begin position="420"/>
        <end position="429"/>
    </location>
</feature>
<protein>
    <submittedName>
        <fullName evidence="2">Uncharacterized protein</fullName>
    </submittedName>
</protein>
<feature type="compositionally biased region" description="Low complexity" evidence="1">
    <location>
        <begin position="80"/>
        <end position="96"/>
    </location>
</feature>
<comment type="caution">
    <text evidence="2">The sequence shown here is derived from an EMBL/GenBank/DDBJ whole genome shotgun (WGS) entry which is preliminary data.</text>
</comment>
<evidence type="ECO:0000256" key="1">
    <source>
        <dbReference type="SAM" id="MobiDB-lite"/>
    </source>
</evidence>
<feature type="region of interest" description="Disordered" evidence="1">
    <location>
        <begin position="420"/>
        <end position="581"/>
    </location>
</feature>
<feature type="compositionally biased region" description="Low complexity" evidence="1">
    <location>
        <begin position="143"/>
        <end position="160"/>
    </location>
</feature>
<organism evidence="2 3">
    <name type="scientific">Raphidocelis subcapitata</name>
    <dbReference type="NCBI Taxonomy" id="307507"/>
    <lineage>
        <taxon>Eukaryota</taxon>
        <taxon>Viridiplantae</taxon>
        <taxon>Chlorophyta</taxon>
        <taxon>core chlorophytes</taxon>
        <taxon>Chlorophyceae</taxon>
        <taxon>CS clade</taxon>
        <taxon>Sphaeropleales</taxon>
        <taxon>Selenastraceae</taxon>
        <taxon>Raphidocelis</taxon>
    </lineage>
</organism>
<gene>
    <name evidence="2" type="ORF">Rsub_12171</name>
</gene>
<feature type="compositionally biased region" description="Low complexity" evidence="1">
    <location>
        <begin position="107"/>
        <end position="122"/>
    </location>
</feature>
<feature type="region of interest" description="Disordered" evidence="1">
    <location>
        <begin position="608"/>
        <end position="647"/>
    </location>
</feature>
<accession>A0A2V0PPH3</accession>
<reference evidence="2 3" key="1">
    <citation type="journal article" date="2018" name="Sci. Rep.">
        <title>Raphidocelis subcapitata (=Pseudokirchneriella subcapitata) provides an insight into genome evolution and environmental adaptations in the Sphaeropleales.</title>
        <authorList>
            <person name="Suzuki S."/>
            <person name="Yamaguchi H."/>
            <person name="Nakajima N."/>
            <person name="Kawachi M."/>
        </authorList>
    </citation>
    <scope>NUCLEOTIDE SEQUENCE [LARGE SCALE GENOMIC DNA]</scope>
    <source>
        <strain evidence="2 3">NIES-35</strain>
    </source>
</reference>
<feature type="compositionally biased region" description="Low complexity" evidence="1">
    <location>
        <begin position="383"/>
        <end position="397"/>
    </location>
</feature>
<dbReference type="Proteomes" id="UP000247498">
    <property type="component" value="Unassembled WGS sequence"/>
</dbReference>
<feature type="region of interest" description="Disordered" evidence="1">
    <location>
        <begin position="1"/>
        <end position="361"/>
    </location>
</feature>
<feature type="compositionally biased region" description="Low complexity" evidence="1">
    <location>
        <begin position="198"/>
        <end position="209"/>
    </location>
</feature>
<feature type="compositionally biased region" description="Acidic residues" evidence="1">
    <location>
        <begin position="492"/>
        <end position="509"/>
    </location>
</feature>
<feature type="compositionally biased region" description="Low complexity" evidence="1">
    <location>
        <begin position="609"/>
        <end position="627"/>
    </location>
</feature>
<sequence>MVAAARITEPGARGEPQGQQGPTSGGGATKNAHPMDPAEEEEGRGAKRAHRDAVAFTMGVVGGGAGAGGAGAGRREHPQQSRAAAPSPRRGPAEAGGPTGDNAELKAAAARALGAPRGSGRATAPGARSPLTPCSSLAEPEEPAALARAVAEADAAAESAAGHEAKAAPAAGADSDATPSAGTPANTPLRTGGSFTPDTATSASALAAARDARARAASGGVSGDQLATAMRGLEARQRRDDAAGAGPAASPDPAPRQPGAQPPQHSRAAPPPPPPHTPAAAPPAAAAAAVPAPPTLGRTSNTPGSSRRGAASDIPAIPEDAALAPGAAEAPQPPDADGDGPGLPALSVRPHHSGGLPPALEDALFGVPLDEMALRSRGGTPRAGSMSLSRASSNASSQERPDLTDLSAFAALAGASGPLFGGSVSVSGSSAGGAGSALKAAAAPHRLASSSSSARGRSRSPSPSPYADSGADAQRAAAEVAGRAAARRRDAVEEEGSDGEGEGEGDGDSDAGSSAAARPNGGGAERKAAPAADGGSGGAAPHPRQSRDSAGDRGDQASLEPAASCGLGATFSVPPPQPLEPAASAALCVPHRCVTEVANGGGRPECWDAEAAGGESPARGAAAAAGSVKSGRQGPPARPALGAQPGAQRRRRPFWLFGCFARPETADGCELPVN</sequence>
<dbReference type="InParanoid" id="A0A2V0PPH3"/>
<dbReference type="AlphaFoldDB" id="A0A2V0PPH3"/>
<feature type="compositionally biased region" description="Basic and acidic residues" evidence="1">
    <location>
        <begin position="545"/>
        <end position="555"/>
    </location>
</feature>
<feature type="compositionally biased region" description="Pro residues" evidence="1">
    <location>
        <begin position="269"/>
        <end position="281"/>
    </location>
</feature>
<keyword evidence="3" id="KW-1185">Reference proteome</keyword>
<dbReference type="EMBL" id="BDRX01000155">
    <property type="protein sequence ID" value="GBF99367.1"/>
    <property type="molecule type" value="Genomic_DNA"/>
</dbReference>
<feature type="compositionally biased region" description="Low complexity" evidence="1">
    <location>
        <begin position="436"/>
        <end position="484"/>
    </location>
</feature>